<sequence length="87" mass="9004">MASLTHSAAMDIPKMRVGVSATQTTQSRPATQADSYCFYSTSPTAVAFYDFDLRQGRNALSGSGYSAAPGSGSGFFARLFGSGTSSS</sequence>
<organism evidence="1 2">
    <name type="scientific">Edaphochlamys debaryana</name>
    <dbReference type="NCBI Taxonomy" id="47281"/>
    <lineage>
        <taxon>Eukaryota</taxon>
        <taxon>Viridiplantae</taxon>
        <taxon>Chlorophyta</taxon>
        <taxon>core chlorophytes</taxon>
        <taxon>Chlorophyceae</taxon>
        <taxon>CS clade</taxon>
        <taxon>Chlamydomonadales</taxon>
        <taxon>Chlamydomonadales incertae sedis</taxon>
        <taxon>Edaphochlamys</taxon>
    </lineage>
</organism>
<comment type="caution">
    <text evidence="1">The sequence shown here is derived from an EMBL/GenBank/DDBJ whole genome shotgun (WGS) entry which is preliminary data.</text>
</comment>
<accession>A0A836BZV3</accession>
<dbReference type="OrthoDB" id="534188at2759"/>
<dbReference type="AlphaFoldDB" id="A0A836BZV3"/>
<reference evidence="1" key="1">
    <citation type="journal article" date="2020" name="bioRxiv">
        <title>Comparative genomics of Chlamydomonas.</title>
        <authorList>
            <person name="Craig R.J."/>
            <person name="Hasan A.R."/>
            <person name="Ness R.W."/>
            <person name="Keightley P.D."/>
        </authorList>
    </citation>
    <scope>NUCLEOTIDE SEQUENCE</scope>
    <source>
        <strain evidence="1">CCAP 11/70</strain>
    </source>
</reference>
<evidence type="ECO:0000313" key="2">
    <source>
        <dbReference type="Proteomes" id="UP000612055"/>
    </source>
</evidence>
<keyword evidence="2" id="KW-1185">Reference proteome</keyword>
<protein>
    <submittedName>
        <fullName evidence="1">Uncharacterized protein</fullName>
    </submittedName>
</protein>
<dbReference type="Proteomes" id="UP000612055">
    <property type="component" value="Unassembled WGS sequence"/>
</dbReference>
<name>A0A836BZV3_9CHLO</name>
<evidence type="ECO:0000313" key="1">
    <source>
        <dbReference type="EMBL" id="KAG2493783.1"/>
    </source>
</evidence>
<dbReference type="EMBL" id="JAEHOE010000035">
    <property type="protein sequence ID" value="KAG2493783.1"/>
    <property type="molecule type" value="Genomic_DNA"/>
</dbReference>
<gene>
    <name evidence="1" type="ORF">HYH03_008003</name>
</gene>
<proteinExistence type="predicted"/>